<feature type="chain" id="PRO_5043981496" evidence="5">
    <location>
        <begin position="24"/>
        <end position="112"/>
    </location>
</feature>
<keyword evidence="1 4" id="KW-0349">Heme</keyword>
<evidence type="ECO:0000259" key="6">
    <source>
        <dbReference type="PROSITE" id="PS51007"/>
    </source>
</evidence>
<dbReference type="AlphaFoldDB" id="A0AAW8EP73"/>
<dbReference type="RefSeq" id="WP_307596888.1">
    <property type="nucleotide sequence ID" value="NZ_JAUSRV010000020.1"/>
</dbReference>
<keyword evidence="5" id="KW-0732">Signal</keyword>
<proteinExistence type="predicted"/>
<evidence type="ECO:0000256" key="3">
    <source>
        <dbReference type="ARBA" id="ARBA00023004"/>
    </source>
</evidence>
<evidence type="ECO:0000256" key="5">
    <source>
        <dbReference type="SAM" id="SignalP"/>
    </source>
</evidence>
<dbReference type="SUPFAM" id="SSF46626">
    <property type="entry name" value="Cytochrome c"/>
    <property type="match status" value="1"/>
</dbReference>
<reference evidence="7" key="1">
    <citation type="submission" date="2023-07" db="EMBL/GenBank/DDBJ databases">
        <title>Sorghum-associated microbial communities from plants grown in Nebraska, USA.</title>
        <authorList>
            <person name="Schachtman D."/>
        </authorList>
    </citation>
    <scope>NUCLEOTIDE SEQUENCE</scope>
    <source>
        <strain evidence="7">DS3315</strain>
    </source>
</reference>
<dbReference type="Pfam" id="PF13442">
    <property type="entry name" value="Cytochrome_CBB3"/>
    <property type="match status" value="1"/>
</dbReference>
<protein>
    <submittedName>
        <fullName evidence="7">Mono/diheme cytochrome c family protein</fullName>
    </submittedName>
</protein>
<sequence>MRYRFLLTYCALLVLATPPIARAQAGAANFAKEEVATGAKLYAQHCSVCHGARMAEPGGGFFDLRTFPKAQRSRFVTSVSNGKNSMPPWRSLLTPEQIGMLWAYVATGDSSP</sequence>
<evidence type="ECO:0000256" key="1">
    <source>
        <dbReference type="ARBA" id="ARBA00022617"/>
    </source>
</evidence>
<dbReference type="InterPro" id="IPR009056">
    <property type="entry name" value="Cyt_c-like_dom"/>
</dbReference>
<name>A0AAW8EP73_VARPD</name>
<dbReference type="GO" id="GO:0009055">
    <property type="term" value="F:electron transfer activity"/>
    <property type="evidence" value="ECO:0007669"/>
    <property type="project" value="InterPro"/>
</dbReference>
<feature type="signal peptide" evidence="5">
    <location>
        <begin position="1"/>
        <end position="23"/>
    </location>
</feature>
<accession>A0AAW8EP73</accession>
<dbReference type="EMBL" id="JAUSRV010000020">
    <property type="protein sequence ID" value="MDP9974853.1"/>
    <property type="molecule type" value="Genomic_DNA"/>
</dbReference>
<dbReference type="PROSITE" id="PS51007">
    <property type="entry name" value="CYTC"/>
    <property type="match status" value="1"/>
</dbReference>
<dbReference type="GO" id="GO:0020037">
    <property type="term" value="F:heme binding"/>
    <property type="evidence" value="ECO:0007669"/>
    <property type="project" value="InterPro"/>
</dbReference>
<gene>
    <name evidence="7" type="ORF">J2W39_006137</name>
</gene>
<dbReference type="GO" id="GO:0046872">
    <property type="term" value="F:metal ion binding"/>
    <property type="evidence" value="ECO:0007669"/>
    <property type="project" value="UniProtKB-KW"/>
</dbReference>
<evidence type="ECO:0000313" key="8">
    <source>
        <dbReference type="Proteomes" id="UP001224845"/>
    </source>
</evidence>
<dbReference type="InterPro" id="IPR036909">
    <property type="entry name" value="Cyt_c-like_dom_sf"/>
</dbReference>
<evidence type="ECO:0000256" key="4">
    <source>
        <dbReference type="PROSITE-ProRule" id="PRU00433"/>
    </source>
</evidence>
<comment type="caution">
    <text evidence="7">The sequence shown here is derived from an EMBL/GenBank/DDBJ whole genome shotgun (WGS) entry which is preliminary data.</text>
</comment>
<feature type="domain" description="Cytochrome c" evidence="6">
    <location>
        <begin position="33"/>
        <end position="109"/>
    </location>
</feature>
<keyword evidence="3 4" id="KW-0408">Iron</keyword>
<keyword evidence="2 4" id="KW-0479">Metal-binding</keyword>
<evidence type="ECO:0000256" key="2">
    <source>
        <dbReference type="ARBA" id="ARBA00022723"/>
    </source>
</evidence>
<dbReference type="Gene3D" id="1.10.760.10">
    <property type="entry name" value="Cytochrome c-like domain"/>
    <property type="match status" value="1"/>
</dbReference>
<dbReference type="Proteomes" id="UP001224845">
    <property type="component" value="Unassembled WGS sequence"/>
</dbReference>
<evidence type="ECO:0000313" key="7">
    <source>
        <dbReference type="EMBL" id="MDP9974853.1"/>
    </source>
</evidence>
<organism evidence="7 8">
    <name type="scientific">Variovorax paradoxus</name>
    <dbReference type="NCBI Taxonomy" id="34073"/>
    <lineage>
        <taxon>Bacteria</taxon>
        <taxon>Pseudomonadati</taxon>
        <taxon>Pseudomonadota</taxon>
        <taxon>Betaproteobacteria</taxon>
        <taxon>Burkholderiales</taxon>
        <taxon>Comamonadaceae</taxon>
        <taxon>Variovorax</taxon>
    </lineage>
</organism>